<dbReference type="NCBIfam" id="TIGR04057">
    <property type="entry name" value="SusC_RagA_signa"/>
    <property type="match status" value="1"/>
</dbReference>
<dbReference type="EMBL" id="BMIK01000019">
    <property type="protein sequence ID" value="GGC43435.1"/>
    <property type="molecule type" value="Genomic_DNA"/>
</dbReference>
<protein>
    <submittedName>
        <fullName evidence="9">SusC/RagA family TonB-linked outer membrane protein</fullName>
    </submittedName>
</protein>
<dbReference type="Pfam" id="PF13715">
    <property type="entry name" value="CarbopepD_reg_2"/>
    <property type="match status" value="1"/>
</dbReference>
<accession>A0ABQ1MN33</accession>
<dbReference type="InterPro" id="IPR008969">
    <property type="entry name" value="CarboxyPept-like_regulatory"/>
</dbReference>
<evidence type="ECO:0000256" key="5">
    <source>
        <dbReference type="ARBA" id="ARBA00023136"/>
    </source>
</evidence>
<keyword evidence="2 7" id="KW-0813">Transport</keyword>
<dbReference type="NCBIfam" id="TIGR04056">
    <property type="entry name" value="OMP_RagA_SusC"/>
    <property type="match status" value="1"/>
</dbReference>
<dbReference type="SUPFAM" id="SSF56935">
    <property type="entry name" value="Porins"/>
    <property type="match status" value="1"/>
</dbReference>
<evidence type="ECO:0000256" key="7">
    <source>
        <dbReference type="PROSITE-ProRule" id="PRU01360"/>
    </source>
</evidence>
<proteinExistence type="inferred from homology"/>
<dbReference type="InterPro" id="IPR036942">
    <property type="entry name" value="Beta-barrel_TonB_sf"/>
</dbReference>
<sequence>MSRCGLKIPTALNQLLLVMRITTLFVLLGFLHVSATSLSQTITLHAKRQPIEDVFAAIEKQTGYWVMYNDRLVHAAEPVTIEATNMPLKDFLNQVLTPLALTYTVAHTNILIKAKDNRAFGHRAAENAGATEIQQQPLRGRITDENGQPLVGVTVSIPGTTVATTSDENGAYVITVPAEGQQVSFRMVGFESREYSLAGLATLDVVLRATVSDLEEVVVVGYGAVKKKDLTGSVASVQTQDFKDIPANSIENLLQGRASGLQIVKTSQDPGAGTTVRIRGGSSLRGSNAPLLVVDGFPLGDAGNLKQINPADIVSIEVMKDASASSIYGSRGANGVIMVTTRKAAAGKTEVNAKHQTTLSQFASDIIQWTDPALMAQLDNEAKINGSMPPLYVGAVNSTGIYYPSVREIQDGTWPHFTDWADVVFRDNALTNTTTVSLANANDKTSFNLSANNFAQDGVYIKDAYNKQILNLNIKHEISKRLTVSAFNNLSRDTRTANSGLPYWRNPLWPVYNDEGGYFLAGATDYEHPLAWTEHRKNINKGTDFISSWLLDLDVVDGLNLRSQFNYKYGASITDRYEPDVYTETGTNNKGAAFLDNWMGQVYTADTYLTYDRTFGGDHALTAMLGHSYEYSLARSSALESYNFKNGALNNENMASGTPELNRHTNGQTLTKLLSFFGRMNYAYKNRYLLTLTLRADGSSKFSANHKWAYFPSGALSWKLHEEDFIKDLGIFDELKLRASYGISGNQGISPYQTLSRYGIETFFTDGAWNTAIGPGYVIGFTGVGGRYKEWGGIPNRDLKWETTAQYNLGLDVSFLRNRLRLTADYYDKHTFDLLRERYLALSSGYDRMWVNDGEIANRGVELTVDADIARTRDWDFSGTFIFSRNVNKVVSLGDAITSGLNTDYLSGVQYEYYGNGVDPFREPSPNILAVGLPVNVFYGYRVNGILQSAEEGAAAGLLGAEAGAGEYRYMDLSQDGVFDTRDRTVIGDPNPDFLASLNLRSRYKNFDASVFLNGVFGNDVLWSGMYNSARYVPLRWTPDNPTQQYPSARQGRLYYTSDWFVKDGSFLRIQNVNLGYTLRFPHASWIQQARLSVNAENLFTFTSFEGYDPEVPLNGRYSGGYPKLRTFTFGIDFTL</sequence>
<keyword evidence="4 7" id="KW-0812">Transmembrane</keyword>
<dbReference type="Gene3D" id="2.60.40.1120">
    <property type="entry name" value="Carboxypeptidase-like, regulatory domain"/>
    <property type="match status" value="1"/>
</dbReference>
<organism evidence="9 10">
    <name type="scientific">Parapedobacter defluvii</name>
    <dbReference type="NCBI Taxonomy" id="2045106"/>
    <lineage>
        <taxon>Bacteria</taxon>
        <taxon>Pseudomonadati</taxon>
        <taxon>Bacteroidota</taxon>
        <taxon>Sphingobacteriia</taxon>
        <taxon>Sphingobacteriales</taxon>
        <taxon>Sphingobacteriaceae</taxon>
        <taxon>Parapedobacter</taxon>
    </lineage>
</organism>
<dbReference type="InterPro" id="IPR039426">
    <property type="entry name" value="TonB-dep_rcpt-like"/>
</dbReference>
<comment type="caution">
    <text evidence="9">The sequence shown here is derived from an EMBL/GenBank/DDBJ whole genome shotgun (WGS) entry which is preliminary data.</text>
</comment>
<evidence type="ECO:0000256" key="1">
    <source>
        <dbReference type="ARBA" id="ARBA00004571"/>
    </source>
</evidence>
<keyword evidence="10" id="KW-1185">Reference proteome</keyword>
<dbReference type="Pfam" id="PF07715">
    <property type="entry name" value="Plug"/>
    <property type="match status" value="1"/>
</dbReference>
<dbReference type="PROSITE" id="PS52016">
    <property type="entry name" value="TONB_DEPENDENT_REC_3"/>
    <property type="match status" value="1"/>
</dbReference>
<reference evidence="10" key="1">
    <citation type="journal article" date="2019" name="Int. J. Syst. Evol. Microbiol.">
        <title>The Global Catalogue of Microorganisms (GCM) 10K type strain sequencing project: providing services to taxonomists for standard genome sequencing and annotation.</title>
        <authorList>
            <consortium name="The Broad Institute Genomics Platform"/>
            <consortium name="The Broad Institute Genome Sequencing Center for Infectious Disease"/>
            <person name="Wu L."/>
            <person name="Ma J."/>
        </authorList>
    </citation>
    <scope>NUCLEOTIDE SEQUENCE [LARGE SCALE GENOMIC DNA]</scope>
    <source>
        <strain evidence="10">CGMCC 1.15342</strain>
    </source>
</reference>
<gene>
    <name evidence="9" type="ORF">GCM10011386_39650</name>
</gene>
<dbReference type="Gene3D" id="2.40.170.20">
    <property type="entry name" value="TonB-dependent receptor, beta-barrel domain"/>
    <property type="match status" value="1"/>
</dbReference>
<dbReference type="InterPro" id="IPR023997">
    <property type="entry name" value="TonB-dep_OMP_SusC/RagA_CS"/>
</dbReference>
<dbReference type="InterPro" id="IPR023996">
    <property type="entry name" value="TonB-dep_OMP_SusC/RagA"/>
</dbReference>
<keyword evidence="3 7" id="KW-1134">Transmembrane beta strand</keyword>
<name>A0ABQ1MN33_9SPHI</name>
<evidence type="ECO:0000256" key="3">
    <source>
        <dbReference type="ARBA" id="ARBA00022452"/>
    </source>
</evidence>
<dbReference type="Gene3D" id="2.170.130.10">
    <property type="entry name" value="TonB-dependent receptor, plug domain"/>
    <property type="match status" value="1"/>
</dbReference>
<dbReference type="InterPro" id="IPR012910">
    <property type="entry name" value="Plug_dom"/>
</dbReference>
<keyword evidence="6 7" id="KW-0998">Cell outer membrane</keyword>
<comment type="similarity">
    <text evidence="7">Belongs to the TonB-dependent receptor family.</text>
</comment>
<evidence type="ECO:0000259" key="8">
    <source>
        <dbReference type="Pfam" id="PF07715"/>
    </source>
</evidence>
<evidence type="ECO:0000256" key="4">
    <source>
        <dbReference type="ARBA" id="ARBA00022692"/>
    </source>
</evidence>
<dbReference type="Proteomes" id="UP000597338">
    <property type="component" value="Unassembled WGS sequence"/>
</dbReference>
<comment type="subcellular location">
    <subcellularLocation>
        <location evidence="1 7">Cell outer membrane</location>
        <topology evidence="1 7">Multi-pass membrane protein</topology>
    </subcellularLocation>
</comment>
<evidence type="ECO:0000313" key="10">
    <source>
        <dbReference type="Proteomes" id="UP000597338"/>
    </source>
</evidence>
<keyword evidence="5 7" id="KW-0472">Membrane</keyword>
<dbReference type="InterPro" id="IPR037066">
    <property type="entry name" value="Plug_dom_sf"/>
</dbReference>
<evidence type="ECO:0000256" key="6">
    <source>
        <dbReference type="ARBA" id="ARBA00023237"/>
    </source>
</evidence>
<evidence type="ECO:0000256" key="2">
    <source>
        <dbReference type="ARBA" id="ARBA00022448"/>
    </source>
</evidence>
<evidence type="ECO:0000313" key="9">
    <source>
        <dbReference type="EMBL" id="GGC43435.1"/>
    </source>
</evidence>
<dbReference type="SUPFAM" id="SSF49464">
    <property type="entry name" value="Carboxypeptidase regulatory domain-like"/>
    <property type="match status" value="1"/>
</dbReference>
<feature type="domain" description="TonB-dependent receptor plug" evidence="8">
    <location>
        <begin position="226"/>
        <end position="336"/>
    </location>
</feature>